<keyword evidence="1" id="KW-1133">Transmembrane helix</keyword>
<keyword evidence="2" id="KW-0496">Mitochondrion</keyword>
<evidence type="ECO:0000256" key="1">
    <source>
        <dbReference type="SAM" id="Phobius"/>
    </source>
</evidence>
<sequence length="49" mass="6126">MLQFFFQTTLDIFEKCQSYLLSQLDKYYWHSLVLYSPILLFIFILNFFF</sequence>
<proteinExistence type="predicted"/>
<keyword evidence="1" id="KW-0472">Membrane</keyword>
<feature type="transmembrane region" description="Helical" evidence="1">
    <location>
        <begin position="27"/>
        <end position="48"/>
    </location>
</feature>
<dbReference type="AlphaFoldDB" id="A0A7T1C561"/>
<gene>
    <name evidence="2" type="ORF">MitoLV_42</name>
</gene>
<organism evidence="2">
    <name type="scientific">Euplotes vanleeuwenhoeki</name>
    <dbReference type="NCBI Taxonomy" id="2794224"/>
    <lineage>
        <taxon>Eukaryota</taxon>
        <taxon>Sar</taxon>
        <taxon>Alveolata</taxon>
        <taxon>Ciliophora</taxon>
        <taxon>Intramacronucleata</taxon>
        <taxon>Spirotrichea</taxon>
        <taxon>Hypotrichia</taxon>
        <taxon>Euplotida</taxon>
        <taxon>Euplotidae</taxon>
        <taxon>Euplotes</taxon>
    </lineage>
</organism>
<dbReference type="EMBL" id="MK889230">
    <property type="protein sequence ID" value="QPM99269.1"/>
    <property type="molecule type" value="Genomic_DNA"/>
</dbReference>
<geneLocation type="mitochondrion" evidence="2"/>
<protein>
    <submittedName>
        <fullName evidence="2">Uncharacterized protein</fullName>
    </submittedName>
</protein>
<name>A0A7T1C561_9SPIT</name>
<accession>A0A7T1C561</accession>
<evidence type="ECO:0000313" key="2">
    <source>
        <dbReference type="EMBL" id="QPM99269.1"/>
    </source>
</evidence>
<keyword evidence="1" id="KW-0812">Transmembrane</keyword>
<reference evidence="2" key="1">
    <citation type="journal article" date="2020" name="Sci. Rep.">
        <title>Morphology, ultrastructure, genomics, and phylogeny of Euplotes vanleeuwenhoeki sp. nov. and its ultra-reduced endosymbiont 'Candidatus Pinguicoccus supinus' sp. nov.</title>
        <authorList>
            <person name="Serra V."/>
            <person name="Gammuto L."/>
            <person name="Nitla V."/>
            <person name="Castelli M."/>
            <person name="Lanzoni O."/>
            <person name="Sassera D."/>
            <person name="Bandi C."/>
            <person name="Sandeep B.V."/>
            <person name="Verni F."/>
            <person name="Modeo L."/>
            <person name="Petroni G."/>
        </authorList>
    </citation>
    <scope>NUCLEOTIDE SEQUENCE</scope>
    <source>
        <strain evidence="2">KKR18</strain>
    </source>
</reference>